<protein>
    <recommendedName>
        <fullName evidence="3">Bacteriocin immunity protein</fullName>
    </recommendedName>
</protein>
<sequence length="110" mass="12377">MNKKEKIALLIGLKDRINQDQLMTVNLRNKVTSLLSEAINESSKKETEGLALNNIIGKVVNDLNLMFAFEGLKLTTEAETYWKKLVEIDIDRRRDLSNSSFIAGGISSLH</sequence>
<gene>
    <name evidence="1" type="ORF">NCTC12360_01047</name>
</gene>
<evidence type="ECO:0008006" key="3">
    <source>
        <dbReference type="Google" id="ProtNLM"/>
    </source>
</evidence>
<evidence type="ECO:0000313" key="1">
    <source>
        <dbReference type="EMBL" id="STD82615.1"/>
    </source>
</evidence>
<proteinExistence type="predicted"/>
<name>A0A376H1C5_ENTGA</name>
<reference evidence="1 2" key="1">
    <citation type="submission" date="2018-06" db="EMBL/GenBank/DDBJ databases">
        <authorList>
            <consortium name="Pathogen Informatics"/>
            <person name="Doyle S."/>
        </authorList>
    </citation>
    <scope>NUCLEOTIDE SEQUENCE [LARGE SCALE GENOMIC DNA]</scope>
    <source>
        <strain evidence="1 2">NCTC12360</strain>
    </source>
</reference>
<keyword evidence="2" id="KW-1185">Reference proteome</keyword>
<dbReference type="Proteomes" id="UP000254807">
    <property type="component" value="Unassembled WGS sequence"/>
</dbReference>
<dbReference type="EMBL" id="UFYW01000001">
    <property type="protein sequence ID" value="STD82615.1"/>
    <property type="molecule type" value="Genomic_DNA"/>
</dbReference>
<dbReference type="RefSeq" id="WP_060814179.1">
    <property type="nucleotide sequence ID" value="NZ_JAMXHF010000001.1"/>
</dbReference>
<organism evidence="1 2">
    <name type="scientific">Enterococcus gallinarum</name>
    <dbReference type="NCBI Taxonomy" id="1353"/>
    <lineage>
        <taxon>Bacteria</taxon>
        <taxon>Bacillati</taxon>
        <taxon>Bacillota</taxon>
        <taxon>Bacilli</taxon>
        <taxon>Lactobacillales</taxon>
        <taxon>Enterococcaceae</taxon>
        <taxon>Enterococcus</taxon>
    </lineage>
</organism>
<dbReference type="AlphaFoldDB" id="A0A376H1C5"/>
<evidence type="ECO:0000313" key="2">
    <source>
        <dbReference type="Proteomes" id="UP000254807"/>
    </source>
</evidence>
<accession>A0A376H1C5</accession>